<dbReference type="AlphaFoldDB" id="A0A7M2YAA5"/>
<keyword evidence="2" id="KW-1185">Reference proteome</keyword>
<protein>
    <submittedName>
        <fullName evidence="1">Response regulator</fullName>
    </submittedName>
</protein>
<evidence type="ECO:0000313" key="1">
    <source>
        <dbReference type="EMBL" id="QOW10283.1"/>
    </source>
</evidence>
<sequence>MSPNISILIVDDDLIKIYSIIKTIKEVTSTSLHIDQACDITEAYANLKVTKYHLLISDLLMPLHKDGPLLPSGGIILVKELYKERKGLYVPLYILGLTQHEEYVTNFNKLWHVILYESENESWKSYLRDLIFHIERIKNYLNSYIIETIFVEGKSDKIIIKSTIDFYFKQLSPSVLIETLATGAGASWVERKILIWAKSLNKHIDGKYIKAIGLFDNDDAGEKSITNILNVINENSAERRTFSLIRTESKYSNILKTINEKGVLLKTTIEDLVSIAVWREAEKLGWLTSRPHFAFLHLSKDNIHSEYFKNLGFDDDEIFFILHSVKDECKEAFANLAITSQENLLYVSYMLKNCFFKLKLLDV</sequence>
<dbReference type="InterPro" id="IPR011006">
    <property type="entry name" value="CheY-like_superfamily"/>
</dbReference>
<dbReference type="SUPFAM" id="SSF52172">
    <property type="entry name" value="CheY-like"/>
    <property type="match status" value="1"/>
</dbReference>
<reference evidence="1 2" key="1">
    <citation type="submission" date="2019-05" db="EMBL/GenBank/DDBJ databases">
        <title>Chryseobacterium sp. isolated from King George Island, maritime Antarctica.</title>
        <authorList>
            <person name="Peng X."/>
        </authorList>
    </citation>
    <scope>NUCLEOTIDE SEQUENCE [LARGE SCALE GENOMIC DNA]</scope>
    <source>
        <strain evidence="1 2">7-3A</strain>
    </source>
</reference>
<organism evidence="1 2">
    <name type="scientific">Kaistella flava</name>
    <name type="common">ex Peng et al. 2021</name>
    <dbReference type="NCBI Taxonomy" id="2038776"/>
    <lineage>
        <taxon>Bacteria</taxon>
        <taxon>Pseudomonadati</taxon>
        <taxon>Bacteroidota</taxon>
        <taxon>Flavobacteriia</taxon>
        <taxon>Flavobacteriales</taxon>
        <taxon>Weeksellaceae</taxon>
        <taxon>Chryseobacterium group</taxon>
        <taxon>Kaistella</taxon>
    </lineage>
</organism>
<dbReference type="EMBL" id="CP040442">
    <property type="protein sequence ID" value="QOW10283.1"/>
    <property type="molecule type" value="Genomic_DNA"/>
</dbReference>
<dbReference type="Proteomes" id="UP000594195">
    <property type="component" value="Chromosome"/>
</dbReference>
<gene>
    <name evidence="1" type="ORF">Q73A0000_07835</name>
</gene>
<name>A0A7M2YAA5_9FLAO</name>
<dbReference type="Gene3D" id="3.40.50.2300">
    <property type="match status" value="1"/>
</dbReference>
<proteinExistence type="predicted"/>
<dbReference type="KEGG" id="kfa:Q73A0000_07835"/>
<accession>A0A7M2YAA5</accession>
<dbReference type="RefSeq" id="WP_193813512.1">
    <property type="nucleotide sequence ID" value="NZ_CP040442.1"/>
</dbReference>
<evidence type="ECO:0000313" key="2">
    <source>
        <dbReference type="Proteomes" id="UP000594195"/>
    </source>
</evidence>